<protein>
    <submittedName>
        <fullName evidence="1">DUF488 domain-containing protein</fullName>
    </submittedName>
</protein>
<dbReference type="Pfam" id="PF04343">
    <property type="entry name" value="DUF488"/>
    <property type="match status" value="1"/>
</dbReference>
<sequence>MGNFAIYSIGHGGRSIEELISLLKDNEISYVIDVRTKPRSRFHPQYNKERLDNHLKAENIRYVFMGENLGGLPKDESCYDTDGHVNYEKTKQQDFFKEGIARIKTAYEKKIRIACMCSEIDPCDCHRSKLIGEVLKDIDIPMIHIGKHGELEDQRSVINRAISNSSSHDLFSNEKAPLRSRKPYR</sequence>
<dbReference type="PANTHER" id="PTHR39337">
    <property type="entry name" value="BLR5642 PROTEIN"/>
    <property type="match status" value="1"/>
</dbReference>
<dbReference type="EMBL" id="JAEILM010000142">
    <property type="protein sequence ID" value="MBI6636185.1"/>
    <property type="molecule type" value="Genomic_DNA"/>
</dbReference>
<organism evidence="1 2">
    <name type="scientific">Pseudomonas paralactis</name>
    <dbReference type="NCBI Taxonomy" id="1615673"/>
    <lineage>
        <taxon>Bacteria</taxon>
        <taxon>Pseudomonadati</taxon>
        <taxon>Pseudomonadota</taxon>
        <taxon>Gammaproteobacteria</taxon>
        <taxon>Pseudomonadales</taxon>
        <taxon>Pseudomonadaceae</taxon>
        <taxon>Pseudomonas</taxon>
    </lineage>
</organism>
<accession>A0ABS0VAZ9</accession>
<name>A0ABS0VAZ9_9PSED</name>
<dbReference type="RefSeq" id="WP_198708895.1">
    <property type="nucleotide sequence ID" value="NZ_JAEILM010000142.1"/>
</dbReference>
<comment type="caution">
    <text evidence="1">The sequence shown here is derived from an EMBL/GenBank/DDBJ whole genome shotgun (WGS) entry which is preliminary data.</text>
</comment>
<dbReference type="Proteomes" id="UP000607562">
    <property type="component" value="Unassembled WGS sequence"/>
</dbReference>
<proteinExistence type="predicted"/>
<evidence type="ECO:0000313" key="2">
    <source>
        <dbReference type="Proteomes" id="UP000607562"/>
    </source>
</evidence>
<dbReference type="PANTHER" id="PTHR39337:SF1">
    <property type="entry name" value="BLR5642 PROTEIN"/>
    <property type="match status" value="1"/>
</dbReference>
<dbReference type="PIRSF" id="PIRSF024492">
    <property type="entry name" value="UCP024492"/>
    <property type="match status" value="1"/>
</dbReference>
<gene>
    <name evidence="1" type="ORF">YA0871_26400</name>
</gene>
<reference evidence="1 2" key="1">
    <citation type="submission" date="2020-12" db="EMBL/GenBank/DDBJ databases">
        <title>Comparative genomic insights into the epidemiology and virulence of plant pathogenic Pseudomonads from Turkey.</title>
        <authorList>
            <person name="Dillon M."/>
            <person name="Ruiz-Bedoya T."/>
            <person name="Bendalovic-Torma C."/>
            <person name="Guttman K.M."/>
            <person name="Kwak H."/>
            <person name="Middleton M.A."/>
            <person name="Wang P.W."/>
            <person name="Horuz S."/>
            <person name="Aysan Y."/>
            <person name="Guttman D.S."/>
        </authorList>
    </citation>
    <scope>NUCLEOTIDE SEQUENCE [LARGE SCALE GENOMIC DNA]</scope>
    <source>
        <strain evidence="1 2">Marul_2_1</strain>
    </source>
</reference>
<evidence type="ECO:0000313" key="1">
    <source>
        <dbReference type="EMBL" id="MBI6636185.1"/>
    </source>
</evidence>
<keyword evidence="2" id="KW-1185">Reference proteome</keyword>
<dbReference type="InterPro" id="IPR014519">
    <property type="entry name" value="UCP024492"/>
</dbReference>
<dbReference type="InterPro" id="IPR007438">
    <property type="entry name" value="DUF488"/>
</dbReference>